<feature type="compositionally biased region" description="Basic and acidic residues" evidence="1">
    <location>
        <begin position="9"/>
        <end position="23"/>
    </location>
</feature>
<dbReference type="EMBL" id="HBEF01018821">
    <property type="protein sequence ID" value="CAD8339462.1"/>
    <property type="molecule type" value="Transcribed_RNA"/>
</dbReference>
<feature type="domain" description="DUF6824" evidence="2">
    <location>
        <begin position="356"/>
        <end position="437"/>
    </location>
</feature>
<feature type="region of interest" description="Disordered" evidence="1">
    <location>
        <begin position="256"/>
        <end position="329"/>
    </location>
</feature>
<dbReference type="AlphaFoldDB" id="A0A7R9WZZ2"/>
<evidence type="ECO:0000313" key="3">
    <source>
        <dbReference type="EMBL" id="CAD8339462.1"/>
    </source>
</evidence>
<sequence>MKPTCDSDEEKHSAAMTDARPDPDEGVMPPPTVKVSTKRRAKTKIFLKFFALDNPTRPSRQIVVPCDIGKNAQWRNWFRKQKETILESPQRARPDAPKVYDGDSKLTISPPIAINDAQRWGHASDSDKDRTPCEHEGGALIDCPKDLEDFMVEQMDREKEEETKVTQHEDNRLQDEVNPGVTTSVPHSIRKKSCGSATKPEDDADDASMMSDGKRTADLNEEDTIALTESASSCGIYGAEEIPGDDASDVIHLEFAVNDDDDDDGSADDDVDTSECNSDIDMDDCTSSEDTDDYDDMTDEEGQVSSDITDSDTVESDNSNDNNVMNDSAAPYTYYSETNDMDDDWEEAIVTPHHNDVLNGRGGQSRNHPGNKDYIMYTFSMFRYYEQLKSDAERTRMQKAVIERTHNMGGRFLKMRSGRWVEQDAKAAREKVSQRFRTLRSHVKRHGG</sequence>
<feature type="region of interest" description="Disordered" evidence="1">
    <location>
        <begin position="85"/>
        <end position="140"/>
    </location>
</feature>
<evidence type="ECO:0000256" key="1">
    <source>
        <dbReference type="SAM" id="MobiDB-lite"/>
    </source>
</evidence>
<feature type="region of interest" description="Disordered" evidence="1">
    <location>
        <begin position="1"/>
        <end position="39"/>
    </location>
</feature>
<feature type="compositionally biased region" description="Basic and acidic residues" evidence="1">
    <location>
        <begin position="156"/>
        <end position="175"/>
    </location>
</feature>
<gene>
    <name evidence="3" type="ORF">CAUS1442_LOCUS11595</name>
</gene>
<name>A0A7R9WZZ2_9STRA</name>
<feature type="compositionally biased region" description="Basic and acidic residues" evidence="1">
    <location>
        <begin position="122"/>
        <end position="140"/>
    </location>
</feature>
<organism evidence="3">
    <name type="scientific">Craspedostauros australis</name>
    <dbReference type="NCBI Taxonomy" id="1486917"/>
    <lineage>
        <taxon>Eukaryota</taxon>
        <taxon>Sar</taxon>
        <taxon>Stramenopiles</taxon>
        <taxon>Ochrophyta</taxon>
        <taxon>Bacillariophyta</taxon>
        <taxon>Bacillariophyceae</taxon>
        <taxon>Bacillariophycidae</taxon>
        <taxon>Naviculales</taxon>
        <taxon>Naviculaceae</taxon>
        <taxon>Craspedostauros</taxon>
    </lineage>
</organism>
<proteinExistence type="predicted"/>
<dbReference type="Pfam" id="PF20710">
    <property type="entry name" value="DUF6824"/>
    <property type="match status" value="1"/>
</dbReference>
<feature type="compositionally biased region" description="Low complexity" evidence="1">
    <location>
        <begin position="316"/>
        <end position="328"/>
    </location>
</feature>
<dbReference type="InterPro" id="IPR049227">
    <property type="entry name" value="DUF6824"/>
</dbReference>
<feature type="region of interest" description="Disordered" evidence="1">
    <location>
        <begin position="156"/>
        <end position="222"/>
    </location>
</feature>
<accession>A0A7R9WZZ2</accession>
<protein>
    <recommendedName>
        <fullName evidence="2">DUF6824 domain-containing protein</fullName>
    </recommendedName>
</protein>
<feature type="compositionally biased region" description="Acidic residues" evidence="1">
    <location>
        <begin position="257"/>
        <end position="302"/>
    </location>
</feature>
<evidence type="ECO:0000259" key="2">
    <source>
        <dbReference type="Pfam" id="PF20710"/>
    </source>
</evidence>
<feature type="compositionally biased region" description="Basic and acidic residues" evidence="1">
    <location>
        <begin position="85"/>
        <end position="104"/>
    </location>
</feature>
<reference evidence="3" key="1">
    <citation type="submission" date="2021-01" db="EMBL/GenBank/DDBJ databases">
        <authorList>
            <person name="Corre E."/>
            <person name="Pelletier E."/>
            <person name="Niang G."/>
            <person name="Scheremetjew M."/>
            <person name="Finn R."/>
            <person name="Kale V."/>
            <person name="Holt S."/>
            <person name="Cochrane G."/>
            <person name="Meng A."/>
            <person name="Brown T."/>
            <person name="Cohen L."/>
        </authorList>
    </citation>
    <scope>NUCLEOTIDE SEQUENCE</scope>
    <source>
        <strain evidence="3">CCMP3328</strain>
    </source>
</reference>